<accession>A0A7V3PU38</accession>
<dbReference type="Gene3D" id="3.40.109.10">
    <property type="entry name" value="NADH Oxidase"/>
    <property type="match status" value="1"/>
</dbReference>
<dbReference type="InterPro" id="IPR029479">
    <property type="entry name" value="Nitroreductase"/>
</dbReference>
<reference evidence="4" key="1">
    <citation type="journal article" date="2020" name="mSystems">
        <title>Genome- and Community-Level Interaction Insights into Carbon Utilization and Element Cycling Functions of Hydrothermarchaeota in Hydrothermal Sediment.</title>
        <authorList>
            <person name="Zhou Z."/>
            <person name="Liu Y."/>
            <person name="Xu W."/>
            <person name="Pan J."/>
            <person name="Luo Z.H."/>
            <person name="Li M."/>
        </authorList>
    </citation>
    <scope>NUCLEOTIDE SEQUENCE [LARGE SCALE GENOMIC DNA]</scope>
    <source>
        <strain evidence="4">SpSt-914</strain>
    </source>
</reference>
<dbReference type="PANTHER" id="PTHR43673:SF10">
    <property type="entry name" value="NADH DEHYDROGENASE_NAD(P)H NITROREDUCTASE XCC3605-RELATED"/>
    <property type="match status" value="1"/>
</dbReference>
<organism evidence="4">
    <name type="scientific">candidate division WOR-3 bacterium</name>
    <dbReference type="NCBI Taxonomy" id="2052148"/>
    <lineage>
        <taxon>Bacteria</taxon>
        <taxon>Bacteria division WOR-3</taxon>
    </lineage>
</organism>
<evidence type="ECO:0000256" key="1">
    <source>
        <dbReference type="ARBA" id="ARBA00007118"/>
    </source>
</evidence>
<proteinExistence type="inferred from homology"/>
<dbReference type="AlphaFoldDB" id="A0A7V3PU38"/>
<protein>
    <recommendedName>
        <fullName evidence="3">Nitroreductase domain-containing protein</fullName>
    </recommendedName>
</protein>
<comment type="caution">
    <text evidence="4">The sequence shown here is derived from an EMBL/GenBank/DDBJ whole genome shotgun (WGS) entry which is preliminary data.</text>
</comment>
<dbReference type="SUPFAM" id="SSF55469">
    <property type="entry name" value="FMN-dependent nitroreductase-like"/>
    <property type="match status" value="1"/>
</dbReference>
<dbReference type="GO" id="GO:0016491">
    <property type="term" value="F:oxidoreductase activity"/>
    <property type="evidence" value="ECO:0007669"/>
    <property type="project" value="UniProtKB-KW"/>
</dbReference>
<gene>
    <name evidence="4" type="ORF">ENX16_05665</name>
</gene>
<evidence type="ECO:0000256" key="2">
    <source>
        <dbReference type="ARBA" id="ARBA00023002"/>
    </source>
</evidence>
<name>A0A7V3PU38_UNCW3</name>
<feature type="domain" description="Nitroreductase" evidence="3">
    <location>
        <begin position="11"/>
        <end position="160"/>
    </location>
</feature>
<evidence type="ECO:0000313" key="4">
    <source>
        <dbReference type="EMBL" id="HGD13544.1"/>
    </source>
</evidence>
<sequence length="186" mass="20840">MDETKFLDLCRQRRSVRRFSDQQVAREKLLYALEAARLAPSADNGQPWRFVVFDDPDQKRSLAEAVFKGVFAASRHFARAPVIVALLIKENVLINRLGGGVAGNQFQLIDAGIAGEHFVLACTEQGLGTCWIGWFDSRALLRHLKLGRGYRAIALFAVGYPAEEQVRSEPRRKPLAEVAFFNTPPK</sequence>
<evidence type="ECO:0000259" key="3">
    <source>
        <dbReference type="Pfam" id="PF00881"/>
    </source>
</evidence>
<dbReference type="PANTHER" id="PTHR43673">
    <property type="entry name" value="NAD(P)H NITROREDUCTASE YDGI-RELATED"/>
    <property type="match status" value="1"/>
</dbReference>
<dbReference type="EMBL" id="DTMZ01000136">
    <property type="protein sequence ID" value="HGD13544.1"/>
    <property type="molecule type" value="Genomic_DNA"/>
</dbReference>
<dbReference type="InterPro" id="IPR000415">
    <property type="entry name" value="Nitroreductase-like"/>
</dbReference>
<dbReference type="Pfam" id="PF00881">
    <property type="entry name" value="Nitroreductase"/>
    <property type="match status" value="1"/>
</dbReference>
<comment type="similarity">
    <text evidence="1">Belongs to the nitroreductase family.</text>
</comment>
<keyword evidence="2" id="KW-0560">Oxidoreductase</keyword>